<dbReference type="CDD" id="cd04051">
    <property type="entry name" value="C2_SRC2_like"/>
    <property type="match status" value="1"/>
</dbReference>
<dbReference type="OMA" id="PLCHGAY"/>
<accession>A0A251SYH3</accession>
<dbReference type="InterPro" id="IPR035892">
    <property type="entry name" value="C2_domain_sf"/>
</dbReference>
<dbReference type="Gramene" id="mRNA:HanXRQr2_Chr13g0618751">
    <property type="protein sequence ID" value="CDS:HanXRQr2_Chr13g0618751.1"/>
    <property type="gene ID" value="HanXRQr2_Chr13g0618751"/>
</dbReference>
<dbReference type="Proteomes" id="UP000215914">
    <property type="component" value="Chromosome 13"/>
</dbReference>
<protein>
    <submittedName>
        <fullName evidence="2 3">C2 domain-containing protein</fullName>
    </submittedName>
</protein>
<reference evidence="3" key="2">
    <citation type="submission" date="2017-02" db="EMBL/GenBank/DDBJ databases">
        <title>Sunflower complete genome.</title>
        <authorList>
            <person name="Langlade N."/>
            <person name="Munos S."/>
        </authorList>
    </citation>
    <scope>NUCLEOTIDE SEQUENCE [LARGE SCALE GENOMIC DNA]</scope>
    <source>
        <tissue evidence="3">Leaves</tissue>
    </source>
</reference>
<dbReference type="SMART" id="SM00239">
    <property type="entry name" value="C2"/>
    <property type="match status" value="1"/>
</dbReference>
<sequence>MTKPNSRILELTIISGESLTLAGNRRIKKNTYVIIKTESTNSQISNMDTENGPYPIWGQKFNVNMPMHATFFTLEVRCKNSYGDHAVGSVNVPVSDFTRWYFPVDYLHFLSYRLRDRYGERNGIINLSVKVKSEDEGVGAGGGGSMGCSSAGTGWKYGGGRMGQGVAQGVVVGVPYRY</sequence>
<dbReference type="GO" id="GO:0006952">
    <property type="term" value="P:defense response"/>
    <property type="evidence" value="ECO:0007669"/>
    <property type="project" value="InterPro"/>
</dbReference>
<organism evidence="3 4">
    <name type="scientific">Helianthus annuus</name>
    <name type="common">Common sunflower</name>
    <dbReference type="NCBI Taxonomy" id="4232"/>
    <lineage>
        <taxon>Eukaryota</taxon>
        <taxon>Viridiplantae</taxon>
        <taxon>Streptophyta</taxon>
        <taxon>Embryophyta</taxon>
        <taxon>Tracheophyta</taxon>
        <taxon>Spermatophyta</taxon>
        <taxon>Magnoliopsida</taxon>
        <taxon>eudicotyledons</taxon>
        <taxon>Gunneridae</taxon>
        <taxon>Pentapetalae</taxon>
        <taxon>asterids</taxon>
        <taxon>campanulids</taxon>
        <taxon>Asterales</taxon>
        <taxon>Asteraceae</taxon>
        <taxon>Asteroideae</taxon>
        <taxon>Heliantheae alliance</taxon>
        <taxon>Heliantheae</taxon>
        <taxon>Helianthus</taxon>
    </lineage>
</organism>
<dbReference type="InParanoid" id="A0A251SYH3"/>
<proteinExistence type="predicted"/>
<dbReference type="AlphaFoldDB" id="A0A251SYH3"/>
<evidence type="ECO:0000313" key="4">
    <source>
        <dbReference type="Proteomes" id="UP000215914"/>
    </source>
</evidence>
<keyword evidence="4" id="KW-1185">Reference proteome</keyword>
<dbReference type="PROSITE" id="PS50004">
    <property type="entry name" value="C2"/>
    <property type="match status" value="1"/>
</dbReference>
<dbReference type="InterPro" id="IPR044750">
    <property type="entry name" value="C2_SRC2/BAP"/>
</dbReference>
<dbReference type="SUPFAM" id="SSF49562">
    <property type="entry name" value="C2 domain (Calcium/lipid-binding domain, CaLB)"/>
    <property type="match status" value="1"/>
</dbReference>
<dbReference type="PANTHER" id="PTHR32246">
    <property type="entry name" value="INGRESSION PROTEIN FIC1"/>
    <property type="match status" value="1"/>
</dbReference>
<dbReference type="EMBL" id="MNCJ02000328">
    <property type="protein sequence ID" value="KAF5776031.1"/>
    <property type="molecule type" value="Genomic_DNA"/>
</dbReference>
<dbReference type="Pfam" id="PF00168">
    <property type="entry name" value="C2"/>
    <property type="match status" value="1"/>
</dbReference>
<gene>
    <name evidence="3" type="ORF">HannXRQ_Chr13g0426221</name>
    <name evidence="2" type="ORF">HanXRQr2_Chr13g0618751</name>
</gene>
<dbReference type="InterPro" id="IPR000008">
    <property type="entry name" value="C2_dom"/>
</dbReference>
<evidence type="ECO:0000259" key="1">
    <source>
        <dbReference type="PROSITE" id="PS50004"/>
    </source>
</evidence>
<reference evidence="2" key="3">
    <citation type="submission" date="2020-06" db="EMBL/GenBank/DDBJ databases">
        <title>Helianthus annuus Genome sequencing and assembly Release 2.</title>
        <authorList>
            <person name="Gouzy J."/>
            <person name="Langlade N."/>
            <person name="Munos S."/>
        </authorList>
    </citation>
    <scope>NUCLEOTIDE SEQUENCE</scope>
    <source>
        <tissue evidence="2">Leaves</tissue>
    </source>
</reference>
<dbReference type="PANTHER" id="PTHR32246:SF17">
    <property type="entry name" value="BON1-ASSOCIATED PROTEIN 2"/>
    <property type="match status" value="1"/>
</dbReference>
<reference evidence="2 4" key="1">
    <citation type="journal article" date="2017" name="Nature">
        <title>The sunflower genome provides insights into oil metabolism, flowering and Asterid evolution.</title>
        <authorList>
            <person name="Badouin H."/>
            <person name="Gouzy J."/>
            <person name="Grassa C.J."/>
            <person name="Murat F."/>
            <person name="Staton S.E."/>
            <person name="Cottret L."/>
            <person name="Lelandais-Briere C."/>
            <person name="Owens G.L."/>
            <person name="Carrere S."/>
            <person name="Mayjonade B."/>
            <person name="Legrand L."/>
            <person name="Gill N."/>
            <person name="Kane N.C."/>
            <person name="Bowers J.E."/>
            <person name="Hubner S."/>
            <person name="Bellec A."/>
            <person name="Berard A."/>
            <person name="Berges H."/>
            <person name="Blanchet N."/>
            <person name="Boniface M.C."/>
            <person name="Brunel D."/>
            <person name="Catrice O."/>
            <person name="Chaidir N."/>
            <person name="Claudel C."/>
            <person name="Donnadieu C."/>
            <person name="Faraut T."/>
            <person name="Fievet G."/>
            <person name="Helmstetter N."/>
            <person name="King M."/>
            <person name="Knapp S.J."/>
            <person name="Lai Z."/>
            <person name="Le Paslier M.C."/>
            <person name="Lippi Y."/>
            <person name="Lorenzon L."/>
            <person name="Mandel J.R."/>
            <person name="Marage G."/>
            <person name="Marchand G."/>
            <person name="Marquand E."/>
            <person name="Bret-Mestries E."/>
            <person name="Morien E."/>
            <person name="Nambeesan S."/>
            <person name="Nguyen T."/>
            <person name="Pegot-Espagnet P."/>
            <person name="Pouilly N."/>
            <person name="Raftis F."/>
            <person name="Sallet E."/>
            <person name="Schiex T."/>
            <person name="Thomas J."/>
            <person name="Vandecasteele C."/>
            <person name="Vares D."/>
            <person name="Vear F."/>
            <person name="Vautrin S."/>
            <person name="Crespi M."/>
            <person name="Mangin B."/>
            <person name="Burke J.M."/>
            <person name="Salse J."/>
            <person name="Munos S."/>
            <person name="Vincourt P."/>
            <person name="Rieseberg L.H."/>
            <person name="Langlade N.B."/>
        </authorList>
    </citation>
    <scope>NUCLEOTIDE SEQUENCE [LARGE SCALE GENOMIC DNA]</scope>
    <source>
        <strain evidence="4">cv. SF193</strain>
        <tissue evidence="2">Leaves</tissue>
    </source>
</reference>
<dbReference type="Gene3D" id="2.60.40.150">
    <property type="entry name" value="C2 domain"/>
    <property type="match status" value="1"/>
</dbReference>
<dbReference type="FunCoup" id="A0A251SYH3">
    <property type="interactions" value="309"/>
</dbReference>
<evidence type="ECO:0000313" key="3">
    <source>
        <dbReference type="EMBL" id="OTG03629.1"/>
    </source>
</evidence>
<dbReference type="STRING" id="4232.A0A251SYH3"/>
<feature type="domain" description="C2" evidence="1">
    <location>
        <begin position="1"/>
        <end position="108"/>
    </location>
</feature>
<name>A0A251SYH3_HELAN</name>
<evidence type="ECO:0000313" key="2">
    <source>
        <dbReference type="EMBL" id="KAF5776031.1"/>
    </source>
</evidence>
<dbReference type="OrthoDB" id="884464at2759"/>
<dbReference type="EMBL" id="CM007902">
    <property type="protein sequence ID" value="OTG03629.1"/>
    <property type="molecule type" value="Genomic_DNA"/>
</dbReference>